<evidence type="ECO:0000313" key="2">
    <source>
        <dbReference type="EMBL" id="EXJ92709.1"/>
    </source>
</evidence>
<dbReference type="OrthoDB" id="4144012at2759"/>
<dbReference type="PANTHER" id="PTHR36223:SF5">
    <property type="entry name" value="BETA-LACTAMASE-TYPE TRANSPEPTIDASE FOLD DOMAIN CONTAINING PROTEIN"/>
    <property type="match status" value="1"/>
</dbReference>
<reference evidence="2 3" key="1">
    <citation type="submission" date="2013-03" db="EMBL/GenBank/DDBJ databases">
        <title>The Genome Sequence of Capronia epimyces CBS 606.96.</title>
        <authorList>
            <consortium name="The Broad Institute Genomics Platform"/>
            <person name="Cuomo C."/>
            <person name="de Hoog S."/>
            <person name="Gorbushina A."/>
            <person name="Walker B."/>
            <person name="Young S.K."/>
            <person name="Zeng Q."/>
            <person name="Gargeya S."/>
            <person name="Fitzgerald M."/>
            <person name="Haas B."/>
            <person name="Abouelleil A."/>
            <person name="Allen A.W."/>
            <person name="Alvarado L."/>
            <person name="Arachchi H.M."/>
            <person name="Berlin A.M."/>
            <person name="Chapman S.B."/>
            <person name="Gainer-Dewar J."/>
            <person name="Goldberg J."/>
            <person name="Griggs A."/>
            <person name="Gujja S."/>
            <person name="Hansen M."/>
            <person name="Howarth C."/>
            <person name="Imamovic A."/>
            <person name="Ireland A."/>
            <person name="Larimer J."/>
            <person name="McCowan C."/>
            <person name="Murphy C."/>
            <person name="Pearson M."/>
            <person name="Poon T.W."/>
            <person name="Priest M."/>
            <person name="Roberts A."/>
            <person name="Saif S."/>
            <person name="Shea T."/>
            <person name="Sisk P."/>
            <person name="Sykes S."/>
            <person name="Wortman J."/>
            <person name="Nusbaum C."/>
            <person name="Birren B."/>
        </authorList>
    </citation>
    <scope>NUCLEOTIDE SEQUENCE [LARGE SCALE GENOMIC DNA]</scope>
    <source>
        <strain evidence="2 3">CBS 606.96</strain>
    </source>
</reference>
<accession>W9ZDV5</accession>
<proteinExistence type="predicted"/>
<sequence>MPTAHGLTVSVVTANGHKFPEYGHQNLRGSTARSKTVSSKIQAKDGQTFCIMVDVVKKSSPHHEKGKHALTSLSKESGGMGSSRGRYNLRSSLKQDGVRAEQKEKDCEGKGALQQVSSGKLPFTLVAWVYIDGNKVPECSQILYTEPNLSPYVLRGRYTAASKGQKPGDIQQDIVIQEWVFTPVGIDVLLSKMDIAAPDPEPPANAIEEELDEVIQGLAEVNAVKRPKSGQIEVRITRIVDLGHGPRSDWSRKEQQRAKEDAEGTHTVSICEPQRTMRVKTCAWRPYDETEEYYAKFIFQYMGIEKLVNLGLCTADGKSTKQLQLEARASPLSSLPNSAGSQASPLKSLKGSNKRKGDKVESSGRPWSSDEEGKDGGDTSSSDDSDRPRKRHETALMRPMPRTLKKLIGSQKKKDSSLSLLPNARHHHAGQSRMQLVIRAGRNGGGAEDHGSKLELVEPGQGKDDHVQGSELALVEVEAENGGEDKIE</sequence>
<organism evidence="2 3">
    <name type="scientific">Capronia epimyces CBS 606.96</name>
    <dbReference type="NCBI Taxonomy" id="1182542"/>
    <lineage>
        <taxon>Eukaryota</taxon>
        <taxon>Fungi</taxon>
        <taxon>Dikarya</taxon>
        <taxon>Ascomycota</taxon>
        <taxon>Pezizomycotina</taxon>
        <taxon>Eurotiomycetes</taxon>
        <taxon>Chaetothyriomycetidae</taxon>
        <taxon>Chaetothyriales</taxon>
        <taxon>Herpotrichiellaceae</taxon>
        <taxon>Capronia</taxon>
    </lineage>
</organism>
<dbReference type="Proteomes" id="UP000019478">
    <property type="component" value="Unassembled WGS sequence"/>
</dbReference>
<feature type="region of interest" description="Disordered" evidence="1">
    <location>
        <begin position="61"/>
        <end position="111"/>
    </location>
</feature>
<dbReference type="PANTHER" id="PTHR36223">
    <property type="entry name" value="BETA-LACTAMASE-TYPE TRANSPEPTIDASE FOLD DOMAIN CONTAINING PROTEIN"/>
    <property type="match status" value="1"/>
</dbReference>
<feature type="region of interest" description="Disordered" evidence="1">
    <location>
        <begin position="329"/>
        <end position="417"/>
    </location>
</feature>
<dbReference type="EMBL" id="AMGY01000001">
    <property type="protein sequence ID" value="EXJ92709.1"/>
    <property type="molecule type" value="Genomic_DNA"/>
</dbReference>
<dbReference type="GeneID" id="19165399"/>
<keyword evidence="3" id="KW-1185">Reference proteome</keyword>
<feature type="compositionally biased region" description="Polar residues" evidence="1">
    <location>
        <begin position="331"/>
        <end position="345"/>
    </location>
</feature>
<name>W9ZDV5_9EURO</name>
<feature type="compositionally biased region" description="Basic and acidic residues" evidence="1">
    <location>
        <begin position="245"/>
        <end position="264"/>
    </location>
</feature>
<protein>
    <submittedName>
        <fullName evidence="2">Uncharacterized protein</fullName>
    </submittedName>
</protein>
<evidence type="ECO:0000313" key="3">
    <source>
        <dbReference type="Proteomes" id="UP000019478"/>
    </source>
</evidence>
<gene>
    <name evidence="2" type="ORF">A1O3_01261</name>
</gene>
<dbReference type="AlphaFoldDB" id="W9ZDV5"/>
<dbReference type="STRING" id="1182542.W9ZDV5"/>
<feature type="compositionally biased region" description="Basic and acidic residues" evidence="1">
    <location>
        <begin position="96"/>
        <end position="109"/>
    </location>
</feature>
<dbReference type="HOGENOM" id="CLU_035335_0_0_1"/>
<dbReference type="RefSeq" id="XP_007729599.1">
    <property type="nucleotide sequence ID" value="XM_007731409.1"/>
</dbReference>
<feature type="region of interest" description="Disordered" evidence="1">
    <location>
        <begin position="245"/>
        <end position="267"/>
    </location>
</feature>
<evidence type="ECO:0000256" key="1">
    <source>
        <dbReference type="SAM" id="MobiDB-lite"/>
    </source>
</evidence>
<comment type="caution">
    <text evidence="2">The sequence shown here is derived from an EMBL/GenBank/DDBJ whole genome shotgun (WGS) entry which is preliminary data.</text>
</comment>
<dbReference type="eggNOG" id="ENOG502T6X5">
    <property type="taxonomic scope" value="Eukaryota"/>
</dbReference>